<protein>
    <submittedName>
        <fullName evidence="1">Uncharacterized protein</fullName>
    </submittedName>
</protein>
<dbReference type="EMBL" id="KI669033">
    <property type="protein sequence ID" value="ETN69921.1"/>
    <property type="molecule type" value="Genomic_DNA"/>
</dbReference>
<evidence type="ECO:0000313" key="1">
    <source>
        <dbReference type="EMBL" id="ETN69921.1"/>
    </source>
</evidence>
<dbReference type="AlphaFoldDB" id="W2SM28"/>
<dbReference type="Proteomes" id="UP000053676">
    <property type="component" value="Unassembled WGS sequence"/>
</dbReference>
<proteinExistence type="predicted"/>
<gene>
    <name evidence="1" type="ORF">NECAME_15022</name>
</gene>
<reference evidence="2" key="1">
    <citation type="journal article" date="2014" name="Nat. Genet.">
        <title>Genome of the human hookworm Necator americanus.</title>
        <authorList>
            <person name="Tang Y.T."/>
            <person name="Gao X."/>
            <person name="Rosa B.A."/>
            <person name="Abubucker S."/>
            <person name="Hallsworth-Pepin K."/>
            <person name="Martin J."/>
            <person name="Tyagi R."/>
            <person name="Heizer E."/>
            <person name="Zhang X."/>
            <person name="Bhonagiri-Palsikar V."/>
            <person name="Minx P."/>
            <person name="Warren W.C."/>
            <person name="Wang Q."/>
            <person name="Zhan B."/>
            <person name="Hotez P.J."/>
            <person name="Sternberg P.W."/>
            <person name="Dougall A."/>
            <person name="Gaze S.T."/>
            <person name="Mulvenna J."/>
            <person name="Sotillo J."/>
            <person name="Ranganathan S."/>
            <person name="Rabelo E.M."/>
            <person name="Wilson R.K."/>
            <person name="Felgner P.L."/>
            <person name="Bethony J."/>
            <person name="Hawdon J.M."/>
            <person name="Gasser R.B."/>
            <person name="Loukas A."/>
            <person name="Mitreva M."/>
        </authorList>
    </citation>
    <scope>NUCLEOTIDE SEQUENCE [LARGE SCALE GENOMIC DNA]</scope>
</reference>
<dbReference type="KEGG" id="nai:NECAME_15022"/>
<keyword evidence="2" id="KW-1185">Reference proteome</keyword>
<evidence type="ECO:0000313" key="2">
    <source>
        <dbReference type="Proteomes" id="UP000053676"/>
    </source>
</evidence>
<name>W2SM28_NECAM</name>
<feature type="non-terminal residue" evidence="1">
    <location>
        <position position="57"/>
    </location>
</feature>
<sequence>MEPTDRCDFHVCPGRVLQSCALSKTVLASTKHHHQAVIDGFLEECRSRCVHSLRDGR</sequence>
<organism evidence="1 2">
    <name type="scientific">Necator americanus</name>
    <name type="common">Human hookworm</name>
    <dbReference type="NCBI Taxonomy" id="51031"/>
    <lineage>
        <taxon>Eukaryota</taxon>
        <taxon>Metazoa</taxon>
        <taxon>Ecdysozoa</taxon>
        <taxon>Nematoda</taxon>
        <taxon>Chromadorea</taxon>
        <taxon>Rhabditida</taxon>
        <taxon>Rhabditina</taxon>
        <taxon>Rhabditomorpha</taxon>
        <taxon>Strongyloidea</taxon>
        <taxon>Ancylostomatidae</taxon>
        <taxon>Bunostominae</taxon>
        <taxon>Necator</taxon>
    </lineage>
</organism>
<accession>W2SM28</accession>